<keyword evidence="1" id="KW-0732">Signal</keyword>
<feature type="signal peptide" evidence="1">
    <location>
        <begin position="1"/>
        <end position="18"/>
    </location>
</feature>
<dbReference type="Proteomes" id="UP000242855">
    <property type="component" value="Chromosome"/>
</dbReference>
<evidence type="ECO:0000313" key="2">
    <source>
        <dbReference type="EMBL" id="ATA67849.1"/>
    </source>
</evidence>
<feature type="chain" id="PRO_5012648310" description="TonB-dependent receptor" evidence="1">
    <location>
        <begin position="19"/>
        <end position="874"/>
    </location>
</feature>
<reference evidence="2 3" key="1">
    <citation type="journal article" date="2017" name="Genome Announc.">
        <title>Twelve Complete Reference Genomes of Clinical Isolates in the Capnocytophaga Genus.</title>
        <authorList>
            <person name="Villarma A."/>
            <person name="Gulvik C.A."/>
            <person name="Rowe L.A."/>
            <person name="Sheth M."/>
            <person name="Juieng P."/>
            <person name="Nicholson A.C."/>
            <person name="Loparev V.N."/>
            <person name="McQuiston J.R."/>
        </authorList>
    </citation>
    <scope>NUCLEOTIDE SEQUENCE [LARGE SCALE GENOMIC DNA]</scope>
    <source>
        <strain evidence="2 3">G7591</strain>
    </source>
</reference>
<evidence type="ECO:0000313" key="3">
    <source>
        <dbReference type="Proteomes" id="UP000242855"/>
    </source>
</evidence>
<sequence length="874" mass="101605">MRYICTLLFFLFVKSVFSQETLTGYVTDTLNNPLERANVIAMPIKEATSPTFAITDNKGFYKLSLQPKVSYEIRVSYMGFVAQIIQYSSENKIITHNFKLVPSNEVLGEVIINFELPIQQKKDTTTFRVNAFTSGKELKLKEQLEKLPGVEVDNNGRVFFNNRKVSTLLVEDKSFFGGGTKLGVENIPADAVDKVQFIDNYTDIAILKDELKTGELALNVKLKEEKKRFFFGDVNAGYGNQDFYLAHTALFYYSPEFSSSYIGNGNNFGDKVFSSDDISVFRKGISSFVSRRSNSFDLQVLSNENTNMSKNESLLNAMNINVSLNKKTQAAGYIILSDVVTQKDIFNKYHYLQNDVFEIRQNHNDFKNQLVNFNFQFDVTPNKNTKLIYNIYSNVSENKSNRDIVSVHDGQERRLSFRDKTPLTEFGHYFEHHKVHSPKLKSTFVLNHSYLEKKADDQWFSNKYISNVFDVLQGNSNYNFFKTESLLQHTFDAMYKQYWALPKGRGLYISLGNNLSSDILKTYDYQLINKKRKDYSSNDLGYLLNDLYINTEYRFNLFAFESKISLAAHFYYLKISQNNNFVRKNYFELEPSLDSEYESRWGKFQFNYRLTNIFPEATQLTENPTFQNFNTISKGNPFLENAQYHTFSLMQSKSFNKSFIGFMANFTHKNKAFSNDLILNGINQLYSSVQLTTPENSLGVSAWWTGTRVLKNFVSVNFRANVFNYSRLVNTEINPVSHRVQSISFLSRSMFSQLHIFKLRYSHGFNQFINRLKNYYQTQLFSFSIENQLYKTIRLKGIYQWKNLIRNGNKESSNNLDFSLEYRKEHSPWRIELQAKNVLGNKSIYSSSLSNFLVSEQEINVLPRVILLSISYKF</sequence>
<proteinExistence type="predicted"/>
<protein>
    <recommendedName>
        <fullName evidence="4">TonB-dependent receptor</fullName>
    </recommendedName>
</protein>
<organism evidence="2 3">
    <name type="scientific">Capnocytophaga cynodegmi</name>
    <dbReference type="NCBI Taxonomy" id="28189"/>
    <lineage>
        <taxon>Bacteria</taxon>
        <taxon>Pseudomonadati</taxon>
        <taxon>Bacteroidota</taxon>
        <taxon>Flavobacteriia</taxon>
        <taxon>Flavobacteriales</taxon>
        <taxon>Flavobacteriaceae</taxon>
        <taxon>Capnocytophaga</taxon>
    </lineage>
</organism>
<dbReference type="Pfam" id="PF13715">
    <property type="entry name" value="CarbopepD_reg_2"/>
    <property type="match status" value="1"/>
</dbReference>
<evidence type="ECO:0000256" key="1">
    <source>
        <dbReference type="SAM" id="SignalP"/>
    </source>
</evidence>
<dbReference type="InterPro" id="IPR008969">
    <property type="entry name" value="CarboxyPept-like_regulatory"/>
</dbReference>
<gene>
    <name evidence="2" type="ORF">CGC48_03895</name>
</gene>
<dbReference type="GeneID" id="96780936"/>
<name>A0A250E4Q3_9FLAO</name>
<dbReference type="Gene3D" id="2.60.40.1120">
    <property type="entry name" value="Carboxypeptidase-like, regulatory domain"/>
    <property type="match status" value="1"/>
</dbReference>
<dbReference type="AlphaFoldDB" id="A0A250E4Q3"/>
<dbReference type="RefSeq" id="WP_098028529.1">
    <property type="nucleotide sequence ID" value="NZ_CP022378.1"/>
</dbReference>
<dbReference type="KEGG" id="ccyn:CGC48_03895"/>
<dbReference type="SUPFAM" id="SSF49464">
    <property type="entry name" value="Carboxypeptidase regulatory domain-like"/>
    <property type="match status" value="1"/>
</dbReference>
<accession>A0A250E4Q3</accession>
<dbReference type="EMBL" id="CP022378">
    <property type="protein sequence ID" value="ATA67849.1"/>
    <property type="molecule type" value="Genomic_DNA"/>
</dbReference>
<evidence type="ECO:0008006" key="4">
    <source>
        <dbReference type="Google" id="ProtNLM"/>
    </source>
</evidence>